<evidence type="ECO:0000313" key="3">
    <source>
        <dbReference type="Proteomes" id="UP000266841"/>
    </source>
</evidence>
<name>K0RZ19_THAOC</name>
<dbReference type="OrthoDB" id="203687at2759"/>
<dbReference type="GO" id="GO:0032259">
    <property type="term" value="P:methylation"/>
    <property type="evidence" value="ECO:0007669"/>
    <property type="project" value="InterPro"/>
</dbReference>
<evidence type="ECO:0000256" key="1">
    <source>
        <dbReference type="SAM" id="MobiDB-lite"/>
    </source>
</evidence>
<feature type="region of interest" description="Disordered" evidence="1">
    <location>
        <begin position="61"/>
        <end position="102"/>
    </location>
</feature>
<dbReference type="eggNOG" id="ENOG502S2G6">
    <property type="taxonomic scope" value="Eukaryota"/>
</dbReference>
<feature type="region of interest" description="Disordered" evidence="1">
    <location>
        <begin position="297"/>
        <end position="347"/>
    </location>
</feature>
<evidence type="ECO:0000313" key="2">
    <source>
        <dbReference type="EMBL" id="EJK59058.1"/>
    </source>
</evidence>
<protein>
    <submittedName>
        <fullName evidence="2">Uncharacterized protein</fullName>
    </submittedName>
</protein>
<dbReference type="Proteomes" id="UP000266841">
    <property type="component" value="Unassembled WGS sequence"/>
</dbReference>
<dbReference type="GO" id="GO:0008168">
    <property type="term" value="F:methyltransferase activity"/>
    <property type="evidence" value="ECO:0007669"/>
    <property type="project" value="InterPro"/>
</dbReference>
<dbReference type="PANTHER" id="PTHR39444">
    <property type="entry name" value="SITE-SPECIFIC DNA-METHYLTRANSFERASE (ADENINE-SPECIFIC)"/>
    <property type="match status" value="1"/>
</dbReference>
<dbReference type="OMA" id="NPDDHCE"/>
<keyword evidence="3" id="KW-1185">Reference proteome</keyword>
<gene>
    <name evidence="2" type="ORF">THAOC_20767</name>
</gene>
<feature type="compositionally biased region" description="Basic residues" evidence="1">
    <location>
        <begin position="334"/>
        <end position="347"/>
    </location>
</feature>
<dbReference type="AlphaFoldDB" id="K0RZ19"/>
<reference evidence="2 3" key="1">
    <citation type="journal article" date="2012" name="Genome Biol.">
        <title>Genome and low-iron response of an oceanic diatom adapted to chronic iron limitation.</title>
        <authorList>
            <person name="Lommer M."/>
            <person name="Specht M."/>
            <person name="Roy A.S."/>
            <person name="Kraemer L."/>
            <person name="Andreson R."/>
            <person name="Gutowska M.A."/>
            <person name="Wolf J."/>
            <person name="Bergner S.V."/>
            <person name="Schilhabel M.B."/>
            <person name="Klostermeier U.C."/>
            <person name="Beiko R.G."/>
            <person name="Rosenstiel P."/>
            <person name="Hippler M."/>
            <person name="Laroche J."/>
        </authorList>
    </citation>
    <scope>NUCLEOTIDE SEQUENCE [LARGE SCALE GENOMIC DNA]</scope>
    <source>
        <strain evidence="2 3">CCMP1005</strain>
    </source>
</reference>
<feature type="non-terminal residue" evidence="2">
    <location>
        <position position="1"/>
    </location>
</feature>
<dbReference type="EMBL" id="AGNL01023742">
    <property type="protein sequence ID" value="EJK59058.1"/>
    <property type="molecule type" value="Genomic_DNA"/>
</dbReference>
<feature type="region of interest" description="Disordered" evidence="1">
    <location>
        <begin position="240"/>
        <end position="281"/>
    </location>
</feature>
<dbReference type="InterPro" id="IPR002052">
    <property type="entry name" value="DNA_methylase_N6_adenine_CS"/>
</dbReference>
<proteinExistence type="predicted"/>
<accession>K0RZ19</accession>
<dbReference type="PROSITE" id="PS00092">
    <property type="entry name" value="N6_MTASE"/>
    <property type="match status" value="1"/>
</dbReference>
<comment type="caution">
    <text evidence="2">The sequence shown here is derived from an EMBL/GenBank/DDBJ whole genome shotgun (WGS) entry which is preliminary data.</text>
</comment>
<sequence length="347" mass="37534">PDSGEDGPLEGRMVDAGDGRALVLVDRGRGVVYSSVLRGDDGERLAVGTLVDGEVVLDEAGLRPASSAEGECRGKGEDDGGKPGDQAERKAGPTEPFPYDVNPDDHCETPPEAYRDVDPLLSDLCRRLGKSKSELRIYDPYYCDGSVRRHLADIGYGDVHNERVDCYRVWEEGREPEFDVLVTNPPYSHIGYSQDAFPSLPANEQNKRRSHREAHEVRHLAVLRGQAVAPPNAAVGAQEGLLRGDHDGPSRPSPPAVLRRAPEAVRLPPPRGPAGEEGQRHAQEELAVRLHVVLLGGEGGGQRGMDRVVPRGGTGEGGCDVARSRSALRDLRRGGKKGGKGKKRRRK</sequence>
<feature type="compositionally biased region" description="Basic and acidic residues" evidence="1">
    <location>
        <begin position="70"/>
        <end position="92"/>
    </location>
</feature>
<dbReference type="PANTHER" id="PTHR39444:SF3">
    <property type="entry name" value="SITE-SPECIFIC DNA-METHYLTRANSFERASE (ADENINE-SPECIFIC)"/>
    <property type="match status" value="1"/>
</dbReference>
<dbReference type="GO" id="GO:0003676">
    <property type="term" value="F:nucleic acid binding"/>
    <property type="evidence" value="ECO:0007669"/>
    <property type="project" value="InterPro"/>
</dbReference>
<organism evidence="2 3">
    <name type="scientific">Thalassiosira oceanica</name>
    <name type="common">Marine diatom</name>
    <dbReference type="NCBI Taxonomy" id="159749"/>
    <lineage>
        <taxon>Eukaryota</taxon>
        <taxon>Sar</taxon>
        <taxon>Stramenopiles</taxon>
        <taxon>Ochrophyta</taxon>
        <taxon>Bacillariophyta</taxon>
        <taxon>Coscinodiscophyceae</taxon>
        <taxon>Thalassiosirophycidae</taxon>
        <taxon>Thalassiosirales</taxon>
        <taxon>Thalassiosiraceae</taxon>
        <taxon>Thalassiosira</taxon>
    </lineage>
</organism>